<accession>A0ACB5URJ5</accession>
<dbReference type="EMBL" id="BTPU01000104">
    <property type="protein sequence ID" value="GMQ65249.1"/>
    <property type="molecule type" value="Genomic_DNA"/>
</dbReference>
<gene>
    <name evidence="1" type="ORF">AN2V17_44910</name>
</gene>
<keyword evidence="2" id="KW-1185">Reference proteome</keyword>
<comment type="caution">
    <text evidence="1">The sequence shown here is derived from an EMBL/GenBank/DDBJ whole genome shotgun (WGS) entry which is preliminary data.</text>
</comment>
<protein>
    <submittedName>
        <fullName evidence="1">Uncharacterized protein</fullName>
    </submittedName>
</protein>
<name>A0ACB5URJ5_9FIRM</name>
<reference evidence="1" key="1">
    <citation type="submission" date="2023-09" db="EMBL/GenBank/DDBJ databases">
        <title>Vallitalea sediminicola and Vallitalea maricola sp. nov., anaerobic bacteria isolated from marine sediment.</title>
        <authorList>
            <person name="Hirano S."/>
            <person name="Maeda A."/>
            <person name="Terahara T."/>
            <person name="Mori K."/>
            <person name="Hamada M."/>
            <person name="Matsumoto R."/>
            <person name="Kobayashi T."/>
        </authorList>
    </citation>
    <scope>NUCLEOTIDE SEQUENCE</scope>
    <source>
        <strain evidence="1">AN17-2</strain>
    </source>
</reference>
<organism evidence="1 2">
    <name type="scientific">Vallitalea maricola</name>
    <dbReference type="NCBI Taxonomy" id="3074433"/>
    <lineage>
        <taxon>Bacteria</taxon>
        <taxon>Bacillati</taxon>
        <taxon>Bacillota</taxon>
        <taxon>Clostridia</taxon>
        <taxon>Lachnospirales</taxon>
        <taxon>Vallitaleaceae</taxon>
        <taxon>Vallitalea</taxon>
    </lineage>
</organism>
<dbReference type="Proteomes" id="UP001374599">
    <property type="component" value="Unassembled WGS sequence"/>
</dbReference>
<proteinExistence type="predicted"/>
<sequence>MRKINIDSNEINPFIRRAGLQGSTGWPYTRKLYDYEMLYFIKGKGKIEIASEKSMLSSGSVLLIPPNTPSKLFIMDKNSYIIWVHFDFFYVSEEEEIDYYDMYLKQQHLIRPKVFLNNGFTFPYHIVINDSEKMSSNFQELLSCYQQHSLFWQLRCKSILLEIIYSIINQVYTEESYPNVLSKERIVYDIRQYIYQYYQHKLTLGEIANYAGISNNYANRIFKEMTGETIIQHLNNYRLKKAARIIENSNLTIEHIAESVGFTNTYYFSRMMKKYTGKSPRQYRTK</sequence>
<evidence type="ECO:0000313" key="2">
    <source>
        <dbReference type="Proteomes" id="UP001374599"/>
    </source>
</evidence>
<evidence type="ECO:0000313" key="1">
    <source>
        <dbReference type="EMBL" id="GMQ65249.1"/>
    </source>
</evidence>